<accession>A0A7W8Z9Q9</accession>
<dbReference type="EMBL" id="JACHBR010000001">
    <property type="protein sequence ID" value="MBB5629668.1"/>
    <property type="molecule type" value="Genomic_DNA"/>
</dbReference>
<dbReference type="Pfam" id="PF18029">
    <property type="entry name" value="Glyoxalase_6"/>
    <property type="match status" value="2"/>
</dbReference>
<evidence type="ECO:0000313" key="2">
    <source>
        <dbReference type="EMBL" id="MBB5629668.1"/>
    </source>
</evidence>
<sequence length="248" mass="26520">MALRPVQVNIKALDDSVVGRFWAEALGWSVSGGVPGVTSYVGPGGDFVWPDPVAVCVDVVTVPEPKTATKNRVHLDVATTSAAHQAELVARLQALGATPAHVGQGEVPWTVLADPEGNEFCVLEPREVYRDTGPIARVVVDCVDPRAMARFWGAAMDWPLHEVTDDRAVSRSAKGGGPYLEFVRTPSVKTVPDRVHLDLLPYPGDDKAAEVARLRTLGAADLDLGQGDVPWTCLTDPEGHEFCVLAPS</sequence>
<evidence type="ECO:0000313" key="3">
    <source>
        <dbReference type="Proteomes" id="UP000588112"/>
    </source>
</evidence>
<dbReference type="RefSeq" id="WP_184614916.1">
    <property type="nucleotide sequence ID" value="NZ_BOOS01000031.1"/>
</dbReference>
<comment type="caution">
    <text evidence="2">The sequence shown here is derived from an EMBL/GenBank/DDBJ whole genome shotgun (WGS) entry which is preliminary data.</text>
</comment>
<feature type="domain" description="Glyoxalase-like" evidence="1">
    <location>
        <begin position="138"/>
        <end position="245"/>
    </location>
</feature>
<proteinExistence type="predicted"/>
<name>A0A7W8Z9Q9_9ACTN</name>
<dbReference type="CDD" id="cd06587">
    <property type="entry name" value="VOC"/>
    <property type="match status" value="1"/>
</dbReference>
<dbReference type="InterPro" id="IPR041581">
    <property type="entry name" value="Glyoxalase_6"/>
</dbReference>
<dbReference type="PANTHER" id="PTHR35908:SF1">
    <property type="entry name" value="CONSERVED PROTEIN"/>
    <property type="match status" value="1"/>
</dbReference>
<dbReference type="InterPro" id="IPR029068">
    <property type="entry name" value="Glyas_Bleomycin-R_OHBP_Dase"/>
</dbReference>
<dbReference type="AlphaFoldDB" id="A0A7W8Z9Q9"/>
<organism evidence="2 3">
    <name type="scientific">Sphaerisporangium krabiense</name>
    <dbReference type="NCBI Taxonomy" id="763782"/>
    <lineage>
        <taxon>Bacteria</taxon>
        <taxon>Bacillati</taxon>
        <taxon>Actinomycetota</taxon>
        <taxon>Actinomycetes</taxon>
        <taxon>Streptosporangiales</taxon>
        <taxon>Streptosporangiaceae</taxon>
        <taxon>Sphaerisporangium</taxon>
    </lineage>
</organism>
<reference evidence="2 3" key="1">
    <citation type="submission" date="2020-08" db="EMBL/GenBank/DDBJ databases">
        <title>Sequencing the genomes of 1000 actinobacteria strains.</title>
        <authorList>
            <person name="Klenk H.-P."/>
        </authorList>
    </citation>
    <scope>NUCLEOTIDE SEQUENCE [LARGE SCALE GENOMIC DNA]</scope>
    <source>
        <strain evidence="2 3">DSM 45790</strain>
    </source>
</reference>
<dbReference type="PANTHER" id="PTHR35908">
    <property type="entry name" value="HYPOTHETICAL FUSION PROTEIN"/>
    <property type="match status" value="1"/>
</dbReference>
<feature type="domain" description="Glyoxalase-like" evidence="1">
    <location>
        <begin position="8"/>
        <end position="123"/>
    </location>
</feature>
<evidence type="ECO:0000259" key="1">
    <source>
        <dbReference type="Pfam" id="PF18029"/>
    </source>
</evidence>
<dbReference type="Proteomes" id="UP000588112">
    <property type="component" value="Unassembled WGS sequence"/>
</dbReference>
<keyword evidence="3" id="KW-1185">Reference proteome</keyword>
<protein>
    <recommendedName>
        <fullName evidence="1">Glyoxalase-like domain-containing protein</fullName>
    </recommendedName>
</protein>
<dbReference type="Gene3D" id="3.10.180.10">
    <property type="entry name" value="2,3-Dihydroxybiphenyl 1,2-Dioxygenase, domain 1"/>
    <property type="match status" value="2"/>
</dbReference>
<dbReference type="SUPFAM" id="SSF54593">
    <property type="entry name" value="Glyoxalase/Bleomycin resistance protein/Dihydroxybiphenyl dioxygenase"/>
    <property type="match status" value="2"/>
</dbReference>
<gene>
    <name evidence="2" type="ORF">BJ981_005367</name>
</gene>